<reference evidence="1 2" key="1">
    <citation type="submission" date="2017-09" db="EMBL/GenBank/DDBJ databases">
        <title>Genomic, metabolic, and phenotypic characteristics of bacterial isolates from the natural microbiome of the model nematode Caenorhabditis elegans.</title>
        <authorList>
            <person name="Zimmermann J."/>
            <person name="Obeng N."/>
            <person name="Yang W."/>
            <person name="Obeng O."/>
            <person name="Kissoyan K."/>
            <person name="Pees B."/>
            <person name="Dirksen P."/>
            <person name="Hoppner M."/>
            <person name="Franke A."/>
            <person name="Rosenstiel P."/>
            <person name="Leippe M."/>
            <person name="Dierking K."/>
            <person name="Kaleta C."/>
            <person name="Schulenburg H."/>
        </authorList>
    </citation>
    <scope>NUCLEOTIDE SEQUENCE [LARGE SCALE GENOMIC DNA]</scope>
    <source>
        <strain evidence="1 2">MYb117</strain>
    </source>
</reference>
<dbReference type="RefSeq" id="WP_105699559.1">
    <property type="nucleotide sequence ID" value="NZ_CP159260.1"/>
</dbReference>
<accession>A0A2S9E8Q5</accession>
<evidence type="ECO:0008006" key="3">
    <source>
        <dbReference type="Google" id="ProtNLM"/>
    </source>
</evidence>
<dbReference type="AlphaFoldDB" id="A0A2S9E8Q5"/>
<dbReference type="EMBL" id="PCQL01000047">
    <property type="protein sequence ID" value="PRC11173.1"/>
    <property type="molecule type" value="Genomic_DNA"/>
</dbReference>
<name>A0A2S9E8Q5_9PSED</name>
<protein>
    <recommendedName>
        <fullName evidence="3">Fis family transcriptional regulator</fullName>
    </recommendedName>
</protein>
<proteinExistence type="predicted"/>
<organism evidence="1 2">
    <name type="scientific">Pseudomonas poae</name>
    <dbReference type="NCBI Taxonomy" id="200451"/>
    <lineage>
        <taxon>Bacteria</taxon>
        <taxon>Pseudomonadati</taxon>
        <taxon>Pseudomonadota</taxon>
        <taxon>Gammaproteobacteria</taxon>
        <taxon>Pseudomonadales</taxon>
        <taxon>Pseudomonadaceae</taxon>
        <taxon>Pseudomonas</taxon>
    </lineage>
</organism>
<sequence length="120" mass="13499">MALSKRDITRIERALVTSLTDACDTAKAEIPGFEWLTHTVNYANFPQSLIITWVFDTRANKDHALATGLDARMRELTATALHEADIPSLPLQRCVHFDSEEACHTQHGGNWRLRLTRAAN</sequence>
<gene>
    <name evidence="1" type="ORF">CQZ99_26515</name>
</gene>
<keyword evidence="2" id="KW-1185">Reference proteome</keyword>
<evidence type="ECO:0000313" key="1">
    <source>
        <dbReference type="EMBL" id="PRC11173.1"/>
    </source>
</evidence>
<dbReference type="Proteomes" id="UP000238045">
    <property type="component" value="Unassembled WGS sequence"/>
</dbReference>
<comment type="caution">
    <text evidence="1">The sequence shown here is derived from an EMBL/GenBank/DDBJ whole genome shotgun (WGS) entry which is preliminary data.</text>
</comment>
<evidence type="ECO:0000313" key="2">
    <source>
        <dbReference type="Proteomes" id="UP000238045"/>
    </source>
</evidence>